<organism evidence="1">
    <name type="scientific">Brassica oleracea</name>
    <name type="common">Wild cabbage</name>
    <dbReference type="NCBI Taxonomy" id="3712"/>
    <lineage>
        <taxon>Eukaryota</taxon>
        <taxon>Viridiplantae</taxon>
        <taxon>Streptophyta</taxon>
        <taxon>Embryophyta</taxon>
        <taxon>Tracheophyta</taxon>
        <taxon>Spermatophyta</taxon>
        <taxon>Magnoliopsida</taxon>
        <taxon>eudicotyledons</taxon>
        <taxon>Gunneridae</taxon>
        <taxon>Pentapetalae</taxon>
        <taxon>rosids</taxon>
        <taxon>malvids</taxon>
        <taxon>Brassicales</taxon>
        <taxon>Brassicaceae</taxon>
        <taxon>Brassiceae</taxon>
        <taxon>Brassica</taxon>
    </lineage>
</organism>
<dbReference type="EMBL" id="LR031876">
    <property type="protein sequence ID" value="VDD40755.1"/>
    <property type="molecule type" value="Genomic_DNA"/>
</dbReference>
<evidence type="ECO:0000313" key="1">
    <source>
        <dbReference type="EMBL" id="VDD40755.1"/>
    </source>
</evidence>
<reference evidence="1" key="1">
    <citation type="submission" date="2018-11" db="EMBL/GenBank/DDBJ databases">
        <authorList>
            <consortium name="Genoscope - CEA"/>
            <person name="William W."/>
        </authorList>
    </citation>
    <scope>NUCLEOTIDE SEQUENCE</scope>
</reference>
<accession>A0A3P6F5N0</accession>
<protein>
    <submittedName>
        <fullName evidence="1">Uncharacterized protein</fullName>
    </submittedName>
</protein>
<proteinExistence type="predicted"/>
<sequence length="78" mass="8894">MMDLKDYDVPCISEFGQKATGKSWTVFALSLSASQISPLSSLSWEKAQFRKLRKKIGSEKLKGNHSNKALIRPFRKDY</sequence>
<name>A0A3P6F5N0_BRAOL</name>
<dbReference type="AlphaFoldDB" id="A0A3P6F5N0"/>
<gene>
    <name evidence="1" type="ORF">BOLC7T46315H</name>
</gene>